<reference evidence="1 2" key="1">
    <citation type="submission" date="2019-06" db="EMBL/GenBank/DDBJ databases">
        <title>Whole genome shotgun sequence of Corynebacterium variabile NBRC 15286.</title>
        <authorList>
            <person name="Hosoyama A."/>
            <person name="Uohara A."/>
            <person name="Ohji S."/>
            <person name="Ichikawa N."/>
        </authorList>
    </citation>
    <scope>NUCLEOTIDE SEQUENCE [LARGE SCALE GENOMIC DNA]</scope>
    <source>
        <strain evidence="1 2">NBRC 15286</strain>
    </source>
</reference>
<proteinExistence type="predicted"/>
<dbReference type="Proteomes" id="UP000319986">
    <property type="component" value="Unassembled WGS sequence"/>
</dbReference>
<evidence type="ECO:0000313" key="1">
    <source>
        <dbReference type="EMBL" id="GEC87192.1"/>
    </source>
</evidence>
<comment type="caution">
    <text evidence="1">The sequence shown here is derived from an EMBL/GenBank/DDBJ whole genome shotgun (WGS) entry which is preliminary data.</text>
</comment>
<evidence type="ECO:0000313" key="2">
    <source>
        <dbReference type="Proteomes" id="UP000319986"/>
    </source>
</evidence>
<name>A0A4Y4C5Q1_9CORY</name>
<accession>A0A4Y4C5Q1</accession>
<gene>
    <name evidence="1" type="ORF">CVA01_25060</name>
</gene>
<sequence>MGVEHFVNETEHLTRLRAQLLTGQAPTPLQLLTAWTRSGHPELLMPQERWIDLFNNAHMPTPDQPVNVYRGAHVDEWTYQHYGMSWTTSRQAAVIFARQRHEVRTVLTATAPVGAILVDCEAVYARARAQGLRLSTAEPEVIVDPLLITDVRQVPERSRTDRLGIESIINRRRIL</sequence>
<protein>
    <submittedName>
        <fullName evidence="1">Uncharacterized protein</fullName>
    </submittedName>
</protein>
<organism evidence="1 2">
    <name type="scientific">Corynebacterium variabile</name>
    <dbReference type="NCBI Taxonomy" id="1727"/>
    <lineage>
        <taxon>Bacteria</taxon>
        <taxon>Bacillati</taxon>
        <taxon>Actinomycetota</taxon>
        <taxon>Actinomycetes</taxon>
        <taxon>Mycobacteriales</taxon>
        <taxon>Corynebacteriaceae</taxon>
        <taxon>Corynebacterium</taxon>
    </lineage>
</organism>
<dbReference type="EMBL" id="BJNT01000021">
    <property type="protein sequence ID" value="GEC87192.1"/>
    <property type="molecule type" value="Genomic_DNA"/>
</dbReference>
<dbReference type="AlphaFoldDB" id="A0A4Y4C5Q1"/>